<protein>
    <recommendedName>
        <fullName evidence="4">Mannosyltransferase</fullName>
    </recommendedName>
</protein>
<feature type="transmembrane region" description="Helical" evidence="1">
    <location>
        <begin position="208"/>
        <end position="224"/>
    </location>
</feature>
<evidence type="ECO:0000313" key="2">
    <source>
        <dbReference type="EnsemblProtists" id="EOD33345"/>
    </source>
</evidence>
<feature type="transmembrane region" description="Helical" evidence="1">
    <location>
        <begin position="109"/>
        <end position="132"/>
    </location>
</feature>
<feature type="transmembrane region" description="Helical" evidence="1">
    <location>
        <begin position="81"/>
        <end position="97"/>
    </location>
</feature>
<dbReference type="RefSeq" id="XP_005785774.1">
    <property type="nucleotide sequence ID" value="XM_005785717.1"/>
</dbReference>
<keyword evidence="1" id="KW-1133">Transmembrane helix</keyword>
<evidence type="ECO:0008006" key="4">
    <source>
        <dbReference type="Google" id="ProtNLM"/>
    </source>
</evidence>
<dbReference type="EnsemblProtists" id="EOD33345">
    <property type="protein sequence ID" value="EOD33345"/>
    <property type="gene ID" value="EMIHUDRAFT_111910"/>
</dbReference>
<reference evidence="3" key="1">
    <citation type="journal article" date="2013" name="Nature">
        <title>Pan genome of the phytoplankton Emiliania underpins its global distribution.</title>
        <authorList>
            <person name="Read B.A."/>
            <person name="Kegel J."/>
            <person name="Klute M.J."/>
            <person name="Kuo A."/>
            <person name="Lefebvre S.C."/>
            <person name="Maumus F."/>
            <person name="Mayer C."/>
            <person name="Miller J."/>
            <person name="Monier A."/>
            <person name="Salamov A."/>
            <person name="Young J."/>
            <person name="Aguilar M."/>
            <person name="Claverie J.M."/>
            <person name="Frickenhaus S."/>
            <person name="Gonzalez K."/>
            <person name="Herman E.K."/>
            <person name="Lin Y.C."/>
            <person name="Napier J."/>
            <person name="Ogata H."/>
            <person name="Sarno A.F."/>
            <person name="Shmutz J."/>
            <person name="Schroeder D."/>
            <person name="de Vargas C."/>
            <person name="Verret F."/>
            <person name="von Dassow P."/>
            <person name="Valentin K."/>
            <person name="Van de Peer Y."/>
            <person name="Wheeler G."/>
            <person name="Dacks J.B."/>
            <person name="Delwiche C.F."/>
            <person name="Dyhrman S.T."/>
            <person name="Glockner G."/>
            <person name="John U."/>
            <person name="Richards T."/>
            <person name="Worden A.Z."/>
            <person name="Zhang X."/>
            <person name="Grigoriev I.V."/>
            <person name="Allen A.E."/>
            <person name="Bidle K."/>
            <person name="Borodovsky M."/>
            <person name="Bowler C."/>
            <person name="Brownlee C."/>
            <person name="Cock J.M."/>
            <person name="Elias M."/>
            <person name="Gladyshev V.N."/>
            <person name="Groth M."/>
            <person name="Guda C."/>
            <person name="Hadaegh A."/>
            <person name="Iglesias-Rodriguez M.D."/>
            <person name="Jenkins J."/>
            <person name="Jones B.M."/>
            <person name="Lawson T."/>
            <person name="Leese F."/>
            <person name="Lindquist E."/>
            <person name="Lobanov A."/>
            <person name="Lomsadze A."/>
            <person name="Malik S.B."/>
            <person name="Marsh M.E."/>
            <person name="Mackinder L."/>
            <person name="Mock T."/>
            <person name="Mueller-Roeber B."/>
            <person name="Pagarete A."/>
            <person name="Parker M."/>
            <person name="Probert I."/>
            <person name="Quesneville H."/>
            <person name="Raines C."/>
            <person name="Rensing S.A."/>
            <person name="Riano-Pachon D.M."/>
            <person name="Richier S."/>
            <person name="Rokitta S."/>
            <person name="Shiraiwa Y."/>
            <person name="Soanes D.M."/>
            <person name="van der Giezen M."/>
            <person name="Wahlund T.M."/>
            <person name="Williams B."/>
            <person name="Wilson W."/>
            <person name="Wolfe G."/>
            <person name="Wurch L.L."/>
        </authorList>
    </citation>
    <scope>NUCLEOTIDE SEQUENCE</scope>
</reference>
<dbReference type="KEGG" id="ehx:EMIHUDRAFT_111910"/>
<dbReference type="PaxDb" id="2903-EOD33345"/>
<feature type="transmembrane region" description="Helical" evidence="1">
    <location>
        <begin position="171"/>
        <end position="196"/>
    </location>
</feature>
<keyword evidence="1" id="KW-0472">Membrane</keyword>
<keyword evidence="1" id="KW-0812">Transmembrane</keyword>
<reference evidence="2" key="2">
    <citation type="submission" date="2024-10" db="UniProtKB">
        <authorList>
            <consortium name="EnsemblProtists"/>
        </authorList>
    </citation>
    <scope>IDENTIFICATION</scope>
</reference>
<feature type="transmembrane region" description="Helical" evidence="1">
    <location>
        <begin position="26"/>
        <end position="46"/>
    </location>
</feature>
<accession>A0A0D3KC60</accession>
<proteinExistence type="predicted"/>
<name>A0A0D3KC60_EMIH1</name>
<dbReference type="AlphaFoldDB" id="A0A0D3KC60"/>
<feature type="transmembrane region" description="Helical" evidence="1">
    <location>
        <begin position="58"/>
        <end position="75"/>
    </location>
</feature>
<organism evidence="2 3">
    <name type="scientific">Emiliania huxleyi (strain CCMP1516)</name>
    <dbReference type="NCBI Taxonomy" id="280463"/>
    <lineage>
        <taxon>Eukaryota</taxon>
        <taxon>Haptista</taxon>
        <taxon>Haptophyta</taxon>
        <taxon>Prymnesiophyceae</taxon>
        <taxon>Isochrysidales</taxon>
        <taxon>Noelaerhabdaceae</taxon>
        <taxon>Emiliania</taxon>
    </lineage>
</organism>
<evidence type="ECO:0000313" key="3">
    <source>
        <dbReference type="Proteomes" id="UP000013827"/>
    </source>
</evidence>
<feature type="transmembrane region" description="Helical" evidence="1">
    <location>
        <begin position="286"/>
        <end position="302"/>
    </location>
</feature>
<dbReference type="HOGENOM" id="CLU_019724_0_0_1"/>
<dbReference type="Proteomes" id="UP000013827">
    <property type="component" value="Unassembled WGS sequence"/>
</dbReference>
<evidence type="ECO:0000256" key="1">
    <source>
        <dbReference type="SAM" id="Phobius"/>
    </source>
</evidence>
<dbReference type="GeneID" id="17278616"/>
<keyword evidence="3" id="KW-1185">Reference proteome</keyword>
<sequence length="572" mass="61426">MDPLTAYARIWLLQQLEQAILNGPGYALKGQPLLAIAYLINLILAIRAARTGSLHRILVAHAMVVVLYLWRLPYMWDEDHWAVRTDLVVLVAALAVSRTAKAGAELRAAVLAEACAIVPLIMSLFYSGSAMWKANEHFFDPRGSCGTMYLTTDLRLLVGESVLLGTRAGQALLAFVAASAPALTLVVELSIAACLLAPPQTTLRRCGVFLAMLLHLMISLTPAPLNVTEYSIVCLVRLFFLVPHATAAALQDAYEMRASAKLACAAVAAASGALNLNPLGVVGTPIYVALFMLFARALYLDASTVPASSRSAAPLPAGTTYKKWHVAESIVFCYGLLALGLADQGPSKPFANIRSSHGANNHYFLPLGVLPRRLKGHPPSLGLGGGVYRVDDCNATVVNEVFPGELQLHSEADVRVMRAAGHTARLFSPAFAVIIAPFLATPNAPGPSFVKYTLPARELRRLLHNARAANDPFYLEYSHLPDYTGDGSGVGSGHAAVPSRVRVALDGRGKWTCTVLRRISWLPVGETAAECEPGELALLGPPPLWVRKLTLAWPYPVLEGEPEGQRGFCHGE</sequence>